<proteinExistence type="predicted"/>
<accession>A0A915EFE5</accession>
<sequence length="196" mass="21884">MDKSSSPNEELLIDKIKQHAYYFLREDKVFERRCVNVIALKAAVTCAHSLDGYLKPKIDEQEGSKFTVYSVLKNEDGSSEKESQTRTVRDALGSLIQCEKDEVEKLVFQHGSIINTSLDHYDQMCTSVIGWSCDSGGGLYSETGGLLGIFSSSLTAVKDGENRVMFVPSTIFAKLYLCSPNLKRRATPVENRFGKH</sequence>
<reference evidence="2" key="1">
    <citation type="submission" date="2022-11" db="UniProtKB">
        <authorList>
            <consortium name="WormBaseParasite"/>
        </authorList>
    </citation>
    <scope>IDENTIFICATION</scope>
</reference>
<dbReference type="Proteomes" id="UP000887574">
    <property type="component" value="Unplaced"/>
</dbReference>
<organism evidence="1 2">
    <name type="scientific">Ditylenchus dipsaci</name>
    <dbReference type="NCBI Taxonomy" id="166011"/>
    <lineage>
        <taxon>Eukaryota</taxon>
        <taxon>Metazoa</taxon>
        <taxon>Ecdysozoa</taxon>
        <taxon>Nematoda</taxon>
        <taxon>Chromadorea</taxon>
        <taxon>Rhabditida</taxon>
        <taxon>Tylenchina</taxon>
        <taxon>Tylenchomorpha</taxon>
        <taxon>Sphaerularioidea</taxon>
        <taxon>Anguinidae</taxon>
        <taxon>Anguininae</taxon>
        <taxon>Ditylenchus</taxon>
    </lineage>
</organism>
<dbReference type="AlphaFoldDB" id="A0A915EFE5"/>
<evidence type="ECO:0000313" key="2">
    <source>
        <dbReference type="WBParaSite" id="jg5502"/>
    </source>
</evidence>
<evidence type="ECO:0000313" key="1">
    <source>
        <dbReference type="Proteomes" id="UP000887574"/>
    </source>
</evidence>
<name>A0A915EFE5_9BILA</name>
<protein>
    <submittedName>
        <fullName evidence="2">Uncharacterized protein</fullName>
    </submittedName>
</protein>
<keyword evidence="1" id="KW-1185">Reference proteome</keyword>
<dbReference type="WBParaSite" id="jg5502">
    <property type="protein sequence ID" value="jg5502"/>
    <property type="gene ID" value="jg5502"/>
</dbReference>